<accession>A0A1I5A5H5</accession>
<feature type="transmembrane region" description="Helical" evidence="1">
    <location>
        <begin position="47"/>
        <end position="67"/>
    </location>
</feature>
<keyword evidence="1" id="KW-0472">Membrane</keyword>
<keyword evidence="1" id="KW-1133">Transmembrane helix</keyword>
<name>A0A1I5A5H5_9BACT</name>
<dbReference type="AlphaFoldDB" id="A0A1I5A5H5"/>
<sequence length="163" mass="18662">MANRVFNENQNYRGTWVMYLLLMTEVPILILLTVVLINSDKDVTENLVGLTIASIAIIGTFLLIMNIQLQTRIDDQGIHYKFFPFINKWRNIPREKIKSIDVIHYSPITDYGGWGLKGNKTTKAYSIVGDEGLLIDTGDSKKIMLGTQKGPELRVFIIDWRED</sequence>
<proteinExistence type="predicted"/>
<keyword evidence="3" id="KW-1185">Reference proteome</keyword>
<keyword evidence="1" id="KW-0812">Transmembrane</keyword>
<feature type="transmembrane region" description="Helical" evidence="1">
    <location>
        <begin position="16"/>
        <end position="35"/>
    </location>
</feature>
<evidence type="ECO:0000313" key="2">
    <source>
        <dbReference type="EMBL" id="SFN57469.1"/>
    </source>
</evidence>
<dbReference type="RefSeq" id="WP_091648541.1">
    <property type="nucleotide sequence ID" value="NZ_FOVW01000001.1"/>
</dbReference>
<organism evidence="2 3">
    <name type="scientific">Algoriphagus ornithinivorans</name>
    <dbReference type="NCBI Taxonomy" id="226506"/>
    <lineage>
        <taxon>Bacteria</taxon>
        <taxon>Pseudomonadati</taxon>
        <taxon>Bacteroidota</taxon>
        <taxon>Cytophagia</taxon>
        <taxon>Cytophagales</taxon>
        <taxon>Cyclobacteriaceae</taxon>
        <taxon>Algoriphagus</taxon>
    </lineage>
</organism>
<dbReference type="Proteomes" id="UP000199564">
    <property type="component" value="Unassembled WGS sequence"/>
</dbReference>
<gene>
    <name evidence="2" type="ORF">SAMN04488519_10111</name>
</gene>
<evidence type="ECO:0000313" key="3">
    <source>
        <dbReference type="Proteomes" id="UP000199564"/>
    </source>
</evidence>
<protein>
    <submittedName>
        <fullName evidence="2">Uncharacterized protein</fullName>
    </submittedName>
</protein>
<reference evidence="3" key="1">
    <citation type="submission" date="2016-10" db="EMBL/GenBank/DDBJ databases">
        <authorList>
            <person name="Varghese N."/>
            <person name="Submissions S."/>
        </authorList>
    </citation>
    <scope>NUCLEOTIDE SEQUENCE [LARGE SCALE GENOMIC DNA]</scope>
    <source>
        <strain evidence="3">DSM 15282</strain>
    </source>
</reference>
<dbReference type="EMBL" id="FOVW01000001">
    <property type="protein sequence ID" value="SFN57469.1"/>
    <property type="molecule type" value="Genomic_DNA"/>
</dbReference>
<dbReference type="STRING" id="226506.SAMN04488519_10111"/>
<evidence type="ECO:0000256" key="1">
    <source>
        <dbReference type="SAM" id="Phobius"/>
    </source>
</evidence>